<keyword evidence="2 4" id="KW-0378">Hydrolase</keyword>
<sequence length="236" mass="26508">MKLNKKYLSFYYEEMADQVLDLKLDLKKTALMVVDMQKFFLAKDGADARAFKAAGQWERWEPYFDRIEQVTVPNNKRLIDCCRKNGVEVTYGRIACLKDDGSDRCLVQSTVGWNNILLPISNPEVAMMDEIAPVGDEIVVNKTTDSVSLGTNYSELMRNMGIDTIIVTGVVTDQCVAGTVRVLADHGFRVICVEDCCAAPDMELHDMELKIMNIVYCNVLECDDVIALIEEGAKEN</sequence>
<dbReference type="InterPro" id="IPR000868">
    <property type="entry name" value="Isochorismatase-like_dom"/>
</dbReference>
<dbReference type="KEGG" id="ohi:H8790_00715"/>
<evidence type="ECO:0000256" key="2">
    <source>
        <dbReference type="ARBA" id="ARBA00022801"/>
    </source>
</evidence>
<dbReference type="EMBL" id="CP060490">
    <property type="protein sequence ID" value="QNL45763.1"/>
    <property type="molecule type" value="Genomic_DNA"/>
</dbReference>
<feature type="domain" description="Isochorismatase-like" evidence="3">
    <location>
        <begin position="29"/>
        <end position="215"/>
    </location>
</feature>
<proteinExistence type="inferred from homology"/>
<dbReference type="Pfam" id="PF00857">
    <property type="entry name" value="Isochorismatase"/>
    <property type="match status" value="1"/>
</dbReference>
<accession>A0A7G9B882</accession>
<dbReference type="CDD" id="cd00431">
    <property type="entry name" value="cysteine_hydrolases"/>
    <property type="match status" value="1"/>
</dbReference>
<evidence type="ECO:0000313" key="4">
    <source>
        <dbReference type="EMBL" id="QNL45763.1"/>
    </source>
</evidence>
<comment type="similarity">
    <text evidence="1">Belongs to the isochorismatase family.</text>
</comment>
<name>A0A7G9B882_9FIRM</name>
<gene>
    <name evidence="4" type="ORF">H8790_00715</name>
</gene>
<organism evidence="4 5">
    <name type="scientific">Oscillibacter hominis</name>
    <dbReference type="NCBI Taxonomy" id="2763056"/>
    <lineage>
        <taxon>Bacteria</taxon>
        <taxon>Bacillati</taxon>
        <taxon>Bacillota</taxon>
        <taxon>Clostridia</taxon>
        <taxon>Eubacteriales</taxon>
        <taxon>Oscillospiraceae</taxon>
        <taxon>Oscillibacter</taxon>
    </lineage>
</organism>
<reference evidence="4 5" key="1">
    <citation type="submission" date="2020-08" db="EMBL/GenBank/DDBJ databases">
        <authorList>
            <person name="Liu C."/>
            <person name="Sun Q."/>
        </authorList>
    </citation>
    <scope>NUCLEOTIDE SEQUENCE [LARGE SCALE GENOMIC DNA]</scope>
    <source>
        <strain evidence="4 5">NSJ-62</strain>
    </source>
</reference>
<dbReference type="PANTHER" id="PTHR43540">
    <property type="entry name" value="PEROXYUREIDOACRYLATE/UREIDOACRYLATE AMIDOHYDROLASE-RELATED"/>
    <property type="match status" value="1"/>
</dbReference>
<protein>
    <submittedName>
        <fullName evidence="4">Cysteine hydrolase</fullName>
    </submittedName>
</protein>
<dbReference type="InterPro" id="IPR036380">
    <property type="entry name" value="Isochorismatase-like_sf"/>
</dbReference>
<dbReference type="GO" id="GO:0016787">
    <property type="term" value="F:hydrolase activity"/>
    <property type="evidence" value="ECO:0007669"/>
    <property type="project" value="UniProtKB-KW"/>
</dbReference>
<evidence type="ECO:0000259" key="3">
    <source>
        <dbReference type="Pfam" id="PF00857"/>
    </source>
</evidence>
<evidence type="ECO:0000313" key="5">
    <source>
        <dbReference type="Proteomes" id="UP000515960"/>
    </source>
</evidence>
<dbReference type="SUPFAM" id="SSF52499">
    <property type="entry name" value="Isochorismatase-like hydrolases"/>
    <property type="match status" value="1"/>
</dbReference>
<keyword evidence="5" id="KW-1185">Reference proteome</keyword>
<dbReference type="AlphaFoldDB" id="A0A7G9B882"/>
<dbReference type="Gene3D" id="3.40.50.850">
    <property type="entry name" value="Isochorismatase-like"/>
    <property type="match status" value="1"/>
</dbReference>
<dbReference type="Proteomes" id="UP000515960">
    <property type="component" value="Chromosome"/>
</dbReference>
<dbReference type="PANTHER" id="PTHR43540:SF1">
    <property type="entry name" value="ISOCHORISMATASE HYDROLASE"/>
    <property type="match status" value="1"/>
</dbReference>
<evidence type="ECO:0000256" key="1">
    <source>
        <dbReference type="ARBA" id="ARBA00006336"/>
    </source>
</evidence>
<dbReference type="InterPro" id="IPR050272">
    <property type="entry name" value="Isochorismatase-like_hydrls"/>
</dbReference>